<feature type="region of interest" description="Disordered" evidence="1">
    <location>
        <begin position="194"/>
        <end position="225"/>
    </location>
</feature>
<proteinExistence type="predicted"/>
<dbReference type="EMBL" id="BOON01000018">
    <property type="protein sequence ID" value="GII22596.1"/>
    <property type="molecule type" value="Genomic_DNA"/>
</dbReference>
<feature type="region of interest" description="Disordered" evidence="1">
    <location>
        <begin position="297"/>
        <end position="317"/>
    </location>
</feature>
<gene>
    <name evidence="2" type="ORF">Pme01_21930</name>
</gene>
<evidence type="ECO:0000256" key="1">
    <source>
        <dbReference type="SAM" id="MobiDB-lite"/>
    </source>
</evidence>
<protein>
    <submittedName>
        <fullName evidence="2">Uncharacterized protein</fullName>
    </submittedName>
</protein>
<accession>A0A8J3X0E7</accession>
<dbReference type="Proteomes" id="UP000599074">
    <property type="component" value="Unassembled WGS sequence"/>
</dbReference>
<comment type="caution">
    <text evidence="2">The sequence shown here is derived from an EMBL/GenBank/DDBJ whole genome shotgun (WGS) entry which is preliminary data.</text>
</comment>
<sequence length="333" mass="36296">MYLRQDHLGDPLDEWLLTALAPHNLEATITAMEAAQPIPAEPIPDATGQILAECDRKIANYRALLDSGTDPALVAGWIAEVTAVRTAAENQRPRRPDRVRLTKEQIHGLIGAVGDLRTALRRADAAAAKAELYQRLRIRLTYDPGRQIVRAESELSPDDVGNGSVSEGGLEHLYVAHLHQRGVHAEEVSRGLHSGQAGSCADVPSRTTRRQTFLDPNPAGLRGQLRPRPAHVVAHRRVRQPGHDDASFVPNEPWECHSKGLLPKALAYPVGWDVLNCQRKPALAGARVTSLFLGRPDRHSADTARTRSGTADAWRRCSGPPSKPNIGCVRAVS</sequence>
<name>A0A8J3X0E7_9ACTN</name>
<evidence type="ECO:0000313" key="3">
    <source>
        <dbReference type="Proteomes" id="UP000599074"/>
    </source>
</evidence>
<evidence type="ECO:0000313" key="2">
    <source>
        <dbReference type="EMBL" id="GII22596.1"/>
    </source>
</evidence>
<organism evidence="2 3">
    <name type="scientific">Planosporangium mesophilum</name>
    <dbReference type="NCBI Taxonomy" id="689768"/>
    <lineage>
        <taxon>Bacteria</taxon>
        <taxon>Bacillati</taxon>
        <taxon>Actinomycetota</taxon>
        <taxon>Actinomycetes</taxon>
        <taxon>Micromonosporales</taxon>
        <taxon>Micromonosporaceae</taxon>
        <taxon>Planosporangium</taxon>
    </lineage>
</organism>
<reference evidence="2" key="1">
    <citation type="submission" date="2021-01" db="EMBL/GenBank/DDBJ databases">
        <title>Whole genome shotgun sequence of Planosporangium mesophilum NBRC 109066.</title>
        <authorList>
            <person name="Komaki H."/>
            <person name="Tamura T."/>
        </authorList>
    </citation>
    <scope>NUCLEOTIDE SEQUENCE</scope>
    <source>
        <strain evidence="2">NBRC 109066</strain>
    </source>
</reference>
<keyword evidence="3" id="KW-1185">Reference proteome</keyword>
<dbReference type="AlphaFoldDB" id="A0A8J3X0E7"/>